<protein>
    <recommendedName>
        <fullName evidence="4">Orphan protein</fullName>
    </recommendedName>
</protein>
<name>A0A330LSB1_9GAMM</name>
<dbReference type="EMBL" id="LS483250">
    <property type="protein sequence ID" value="SQD79613.1"/>
    <property type="molecule type" value="Genomic_DNA"/>
</dbReference>
<accession>A0A330LSB1</accession>
<sequence>MQLSRRGWNNVLIFTILAMMLIFQYSGKTIGGGNTTRYYQTALPLNAIVLSMQFDNIQIQRVGSQLATKPELGLSQPQLRQIIKAWETATFKPVAEDVVIANLAYGINISFELANLAEPVTLILYQINSGYLLQNWQSQLLLIDESELQVLLPR</sequence>
<evidence type="ECO:0000313" key="3">
    <source>
        <dbReference type="Proteomes" id="UP000250163"/>
    </source>
</evidence>
<keyword evidence="1" id="KW-1133">Transmembrane helix</keyword>
<dbReference type="Proteomes" id="UP000250163">
    <property type="component" value="Chromosome MORIYA"/>
</dbReference>
<gene>
    <name evidence="2" type="ORF">MORIYA_3157</name>
</gene>
<dbReference type="RefSeq" id="WP_112716384.1">
    <property type="nucleotide sequence ID" value="NZ_LS483250.1"/>
</dbReference>
<keyword evidence="3" id="KW-1185">Reference proteome</keyword>
<dbReference type="OrthoDB" id="5587008at2"/>
<keyword evidence="1" id="KW-0472">Membrane</keyword>
<dbReference type="KEGG" id="mya:MORIYA_3157"/>
<reference evidence="3" key="1">
    <citation type="submission" date="2018-05" db="EMBL/GenBank/DDBJ databases">
        <authorList>
            <person name="Cea G.-C."/>
            <person name="William W."/>
        </authorList>
    </citation>
    <scope>NUCLEOTIDE SEQUENCE [LARGE SCALE GENOMIC DNA]</scope>
    <source>
        <strain evidence="3">DB21MT 5</strain>
    </source>
</reference>
<keyword evidence="1" id="KW-0812">Transmembrane</keyword>
<dbReference type="AlphaFoldDB" id="A0A330LSB1"/>
<proteinExistence type="predicted"/>
<evidence type="ECO:0000256" key="1">
    <source>
        <dbReference type="SAM" id="Phobius"/>
    </source>
</evidence>
<feature type="transmembrane region" description="Helical" evidence="1">
    <location>
        <begin position="7"/>
        <end position="27"/>
    </location>
</feature>
<organism evidence="2 3">
    <name type="scientific">Moritella yayanosii</name>
    <dbReference type="NCBI Taxonomy" id="69539"/>
    <lineage>
        <taxon>Bacteria</taxon>
        <taxon>Pseudomonadati</taxon>
        <taxon>Pseudomonadota</taxon>
        <taxon>Gammaproteobacteria</taxon>
        <taxon>Alteromonadales</taxon>
        <taxon>Moritellaceae</taxon>
        <taxon>Moritella</taxon>
    </lineage>
</organism>
<evidence type="ECO:0008006" key="4">
    <source>
        <dbReference type="Google" id="ProtNLM"/>
    </source>
</evidence>
<evidence type="ECO:0000313" key="2">
    <source>
        <dbReference type="EMBL" id="SQD79613.1"/>
    </source>
</evidence>